<dbReference type="GO" id="GO:0016020">
    <property type="term" value="C:membrane"/>
    <property type="evidence" value="ECO:0007669"/>
    <property type="project" value="UniProtKB-SubCell"/>
</dbReference>
<evidence type="ECO:0000313" key="11">
    <source>
        <dbReference type="Proteomes" id="UP000299102"/>
    </source>
</evidence>
<keyword evidence="11" id="KW-1185">Reference proteome</keyword>
<dbReference type="PROSITE" id="PS51257">
    <property type="entry name" value="PROKAR_LIPOPROTEIN"/>
    <property type="match status" value="1"/>
</dbReference>
<keyword evidence="5" id="KW-0276">Fatty acid metabolism</keyword>
<protein>
    <submittedName>
        <fullName evidence="10">Uncharacterized protein</fullName>
    </submittedName>
</protein>
<dbReference type="EMBL" id="BGZK01002383">
    <property type="protein sequence ID" value="GBP93478.1"/>
    <property type="molecule type" value="Genomic_DNA"/>
</dbReference>
<evidence type="ECO:0000256" key="5">
    <source>
        <dbReference type="ARBA" id="ARBA00022832"/>
    </source>
</evidence>
<dbReference type="AlphaFoldDB" id="A0A4C2A0G4"/>
<dbReference type="Pfam" id="PF01151">
    <property type="entry name" value="ELO"/>
    <property type="match status" value="1"/>
</dbReference>
<comment type="caution">
    <text evidence="10">The sequence shown here is derived from an EMBL/GenBank/DDBJ whole genome shotgun (WGS) entry which is preliminary data.</text>
</comment>
<keyword evidence="8" id="KW-0472">Membrane</keyword>
<proteinExistence type="predicted"/>
<evidence type="ECO:0000256" key="1">
    <source>
        <dbReference type="ARBA" id="ARBA00004141"/>
    </source>
</evidence>
<evidence type="ECO:0000256" key="7">
    <source>
        <dbReference type="ARBA" id="ARBA00023098"/>
    </source>
</evidence>
<sequence>MPKGHGRFELKHTLMVWNSCLAAFSIMGACRTLPEFIHVLRNYGVYHSICVPRYGHASTSYELFATQAAAFDSETALGVVSYRCAIIVRNSVA</sequence>
<dbReference type="OrthoDB" id="10259681at2759"/>
<dbReference type="STRING" id="151549.A0A4C2A0G4"/>
<keyword evidence="7" id="KW-0443">Lipid metabolism</keyword>
<keyword evidence="3" id="KW-0808">Transferase</keyword>
<evidence type="ECO:0000256" key="9">
    <source>
        <dbReference type="ARBA" id="ARBA00023160"/>
    </source>
</evidence>
<keyword evidence="6" id="KW-1133">Transmembrane helix</keyword>
<dbReference type="GO" id="GO:0006633">
    <property type="term" value="P:fatty acid biosynthetic process"/>
    <property type="evidence" value="ECO:0007669"/>
    <property type="project" value="UniProtKB-KW"/>
</dbReference>
<gene>
    <name evidence="10" type="ORF">EVAR_69725_1</name>
</gene>
<accession>A0A4C2A0G4</accession>
<evidence type="ECO:0000256" key="6">
    <source>
        <dbReference type="ARBA" id="ARBA00022989"/>
    </source>
</evidence>
<keyword evidence="2" id="KW-0444">Lipid biosynthesis</keyword>
<evidence type="ECO:0000256" key="3">
    <source>
        <dbReference type="ARBA" id="ARBA00022679"/>
    </source>
</evidence>
<comment type="subcellular location">
    <subcellularLocation>
        <location evidence="1">Membrane</location>
        <topology evidence="1">Multi-pass membrane protein</topology>
    </subcellularLocation>
</comment>
<dbReference type="InterPro" id="IPR002076">
    <property type="entry name" value="ELO_fam"/>
</dbReference>
<reference evidence="10 11" key="1">
    <citation type="journal article" date="2019" name="Commun. Biol.">
        <title>The bagworm genome reveals a unique fibroin gene that provides high tensile strength.</title>
        <authorList>
            <person name="Kono N."/>
            <person name="Nakamura H."/>
            <person name="Ohtoshi R."/>
            <person name="Tomita M."/>
            <person name="Numata K."/>
            <person name="Arakawa K."/>
        </authorList>
    </citation>
    <scope>NUCLEOTIDE SEQUENCE [LARGE SCALE GENOMIC DNA]</scope>
</reference>
<evidence type="ECO:0000256" key="4">
    <source>
        <dbReference type="ARBA" id="ARBA00022692"/>
    </source>
</evidence>
<organism evidence="10 11">
    <name type="scientific">Eumeta variegata</name>
    <name type="common">Bagworm moth</name>
    <name type="synonym">Eumeta japonica</name>
    <dbReference type="NCBI Taxonomy" id="151549"/>
    <lineage>
        <taxon>Eukaryota</taxon>
        <taxon>Metazoa</taxon>
        <taxon>Ecdysozoa</taxon>
        <taxon>Arthropoda</taxon>
        <taxon>Hexapoda</taxon>
        <taxon>Insecta</taxon>
        <taxon>Pterygota</taxon>
        <taxon>Neoptera</taxon>
        <taxon>Endopterygota</taxon>
        <taxon>Lepidoptera</taxon>
        <taxon>Glossata</taxon>
        <taxon>Ditrysia</taxon>
        <taxon>Tineoidea</taxon>
        <taxon>Psychidae</taxon>
        <taxon>Oiketicinae</taxon>
        <taxon>Eumeta</taxon>
    </lineage>
</organism>
<dbReference type="GO" id="GO:0009922">
    <property type="term" value="F:fatty acid elongase activity"/>
    <property type="evidence" value="ECO:0007669"/>
    <property type="project" value="InterPro"/>
</dbReference>
<keyword evidence="4" id="KW-0812">Transmembrane</keyword>
<evidence type="ECO:0000256" key="2">
    <source>
        <dbReference type="ARBA" id="ARBA00022516"/>
    </source>
</evidence>
<name>A0A4C2A0G4_EUMVA</name>
<evidence type="ECO:0000313" key="10">
    <source>
        <dbReference type="EMBL" id="GBP93478.1"/>
    </source>
</evidence>
<evidence type="ECO:0000256" key="8">
    <source>
        <dbReference type="ARBA" id="ARBA00023136"/>
    </source>
</evidence>
<dbReference type="Proteomes" id="UP000299102">
    <property type="component" value="Unassembled WGS sequence"/>
</dbReference>
<keyword evidence="9" id="KW-0275">Fatty acid biosynthesis</keyword>